<dbReference type="Pfam" id="PF01381">
    <property type="entry name" value="HTH_3"/>
    <property type="match status" value="1"/>
</dbReference>
<keyword evidence="3" id="KW-1185">Reference proteome</keyword>
<evidence type="ECO:0000313" key="3">
    <source>
        <dbReference type="Proteomes" id="UP000326912"/>
    </source>
</evidence>
<dbReference type="GO" id="GO:0003677">
    <property type="term" value="F:DNA binding"/>
    <property type="evidence" value="ECO:0007669"/>
    <property type="project" value="InterPro"/>
</dbReference>
<dbReference type="AlphaFoldDB" id="A0A5J4KM70"/>
<proteinExistence type="predicted"/>
<evidence type="ECO:0000313" key="2">
    <source>
        <dbReference type="EMBL" id="GER88965.1"/>
    </source>
</evidence>
<reference evidence="2 3" key="1">
    <citation type="submission" date="2019-10" db="EMBL/GenBank/DDBJ databases">
        <title>Dictyobacter vulcani sp. nov., within the class Ktedonobacteria, isolated from soil of volcanic Mt. Zao.</title>
        <authorList>
            <person name="Zheng Y."/>
            <person name="Wang C.M."/>
            <person name="Sakai Y."/>
            <person name="Abe K."/>
            <person name="Yokota A."/>
            <person name="Yabe S."/>
        </authorList>
    </citation>
    <scope>NUCLEOTIDE SEQUENCE [LARGE SCALE GENOMIC DNA]</scope>
    <source>
        <strain evidence="2 3">W12</strain>
    </source>
</reference>
<sequence>MKNEKLRAERVNQQLSQELLANLAGVSRASVERAENGTMPRGDTINRICQALNKSPEDLGFVTFSRREVNKKIATGVLGGLLLPSGLSSGAVSQTLEHFWGNDSLAQYAKSIIACQNIYFAGRPQEVEDLLPILITHTAHLASVEGPQQISAAQLASLALQLASEIATDRENFGQGEQLARQAYDFAALAADPNLQVSSLIALANIGFHRKRSTAALHAYQQAVSLFSDERITALSRGRAYAGLAEVQAMRGNLQEAMRAKGMAYDCYPEVPENDPAYQHLRSSHYALYVFADLQTHLFLGQPKEAEQALIQLQRTNKDSEKEPITKLDLLYYQAEIDFAQNNIESGTQVLEEAATLAKKLGSRLYFNKLTTTYEQTLSRWPHETIVTSLEDIFQWHETSHTHRYAP</sequence>
<dbReference type="Gene3D" id="1.25.40.10">
    <property type="entry name" value="Tetratricopeptide repeat domain"/>
    <property type="match status" value="1"/>
</dbReference>
<feature type="domain" description="HTH cro/C1-type" evidence="1">
    <location>
        <begin position="6"/>
        <end position="59"/>
    </location>
</feature>
<dbReference type="Gene3D" id="1.10.260.40">
    <property type="entry name" value="lambda repressor-like DNA-binding domains"/>
    <property type="match status" value="1"/>
</dbReference>
<dbReference type="EMBL" id="BKZW01000001">
    <property type="protein sequence ID" value="GER88965.1"/>
    <property type="molecule type" value="Genomic_DNA"/>
</dbReference>
<dbReference type="SMART" id="SM00530">
    <property type="entry name" value="HTH_XRE"/>
    <property type="match status" value="1"/>
</dbReference>
<dbReference type="InterPro" id="IPR010982">
    <property type="entry name" value="Lambda_DNA-bd_dom_sf"/>
</dbReference>
<gene>
    <name evidence="2" type="ORF">KDW_31270</name>
</gene>
<dbReference type="SUPFAM" id="SSF48452">
    <property type="entry name" value="TPR-like"/>
    <property type="match status" value="1"/>
</dbReference>
<protein>
    <recommendedName>
        <fullName evidence="1">HTH cro/C1-type domain-containing protein</fullName>
    </recommendedName>
</protein>
<dbReference type="PROSITE" id="PS50943">
    <property type="entry name" value="HTH_CROC1"/>
    <property type="match status" value="1"/>
</dbReference>
<name>A0A5J4KM70_9CHLR</name>
<dbReference type="SUPFAM" id="SSF47413">
    <property type="entry name" value="lambda repressor-like DNA-binding domains"/>
    <property type="match status" value="1"/>
</dbReference>
<dbReference type="RefSeq" id="WP_151756796.1">
    <property type="nucleotide sequence ID" value="NZ_BKZW01000001.1"/>
</dbReference>
<dbReference type="InterPro" id="IPR011990">
    <property type="entry name" value="TPR-like_helical_dom_sf"/>
</dbReference>
<dbReference type="Proteomes" id="UP000326912">
    <property type="component" value="Unassembled WGS sequence"/>
</dbReference>
<dbReference type="InterPro" id="IPR001387">
    <property type="entry name" value="Cro/C1-type_HTH"/>
</dbReference>
<evidence type="ECO:0000259" key="1">
    <source>
        <dbReference type="PROSITE" id="PS50943"/>
    </source>
</evidence>
<dbReference type="CDD" id="cd00093">
    <property type="entry name" value="HTH_XRE"/>
    <property type="match status" value="1"/>
</dbReference>
<accession>A0A5J4KM70</accession>
<comment type="caution">
    <text evidence="2">The sequence shown here is derived from an EMBL/GenBank/DDBJ whole genome shotgun (WGS) entry which is preliminary data.</text>
</comment>
<organism evidence="2 3">
    <name type="scientific">Dictyobacter vulcani</name>
    <dbReference type="NCBI Taxonomy" id="2607529"/>
    <lineage>
        <taxon>Bacteria</taxon>
        <taxon>Bacillati</taxon>
        <taxon>Chloroflexota</taxon>
        <taxon>Ktedonobacteria</taxon>
        <taxon>Ktedonobacterales</taxon>
        <taxon>Dictyobacteraceae</taxon>
        <taxon>Dictyobacter</taxon>
    </lineage>
</organism>